<dbReference type="SUPFAM" id="SSF52540">
    <property type="entry name" value="P-loop containing nucleoside triphosphate hydrolases"/>
    <property type="match status" value="1"/>
</dbReference>
<dbReference type="GO" id="GO:0005524">
    <property type="term" value="F:ATP binding"/>
    <property type="evidence" value="ECO:0007669"/>
    <property type="project" value="InterPro"/>
</dbReference>
<dbReference type="InterPro" id="IPR050921">
    <property type="entry name" value="T4SS_GSP_E_ATPase"/>
</dbReference>
<organism evidence="3 4">
    <name type="scientific">candidate division TA06 bacterium DG_24</name>
    <dbReference type="NCBI Taxonomy" id="1703770"/>
    <lineage>
        <taxon>Bacteria</taxon>
        <taxon>Bacteria division TA06</taxon>
    </lineage>
</organism>
<dbReference type="Gene3D" id="3.30.450.90">
    <property type="match status" value="1"/>
</dbReference>
<accession>A0A0S7WVN4</accession>
<dbReference type="GO" id="GO:0016887">
    <property type="term" value="F:ATP hydrolysis activity"/>
    <property type="evidence" value="ECO:0007669"/>
    <property type="project" value="InterPro"/>
</dbReference>
<comment type="caution">
    <text evidence="3">The sequence shown here is derived from an EMBL/GenBank/DDBJ whole genome shotgun (WGS) entry which is preliminary data.</text>
</comment>
<comment type="similarity">
    <text evidence="1">Belongs to the GSP E family.</text>
</comment>
<reference evidence="3 4" key="1">
    <citation type="journal article" date="2015" name="Microbiome">
        <title>Genomic resolution of linkages in carbon, nitrogen, and sulfur cycling among widespread estuary sediment bacteria.</title>
        <authorList>
            <person name="Baker B.J."/>
            <person name="Lazar C.S."/>
            <person name="Teske A.P."/>
            <person name="Dick G.J."/>
        </authorList>
    </citation>
    <scope>NUCLEOTIDE SEQUENCE [LARGE SCALE GENOMIC DNA]</scope>
    <source>
        <strain evidence="3">DG_24</strain>
    </source>
</reference>
<name>A0A0S7WVN4_UNCT6</name>
<dbReference type="PATRIC" id="fig|1703770.3.peg.942"/>
<dbReference type="SMART" id="SM00382">
    <property type="entry name" value="AAA"/>
    <property type="match status" value="1"/>
</dbReference>
<dbReference type="Gene3D" id="3.40.50.300">
    <property type="entry name" value="P-loop containing nucleotide triphosphate hydrolases"/>
    <property type="match status" value="1"/>
</dbReference>
<dbReference type="Proteomes" id="UP000052008">
    <property type="component" value="Unassembled WGS sequence"/>
</dbReference>
<evidence type="ECO:0000313" key="3">
    <source>
        <dbReference type="EMBL" id="KPJ53977.1"/>
    </source>
</evidence>
<dbReference type="Pfam" id="PF00437">
    <property type="entry name" value="T2SSE"/>
    <property type="match status" value="1"/>
</dbReference>
<gene>
    <name evidence="3" type="ORF">AMJ39_02480</name>
</gene>
<evidence type="ECO:0000256" key="1">
    <source>
        <dbReference type="ARBA" id="ARBA00006611"/>
    </source>
</evidence>
<dbReference type="InterPro" id="IPR001482">
    <property type="entry name" value="T2SS/T4SS_dom"/>
</dbReference>
<dbReference type="InterPro" id="IPR006321">
    <property type="entry name" value="PilT/PilU"/>
</dbReference>
<sequence>MVQKGASDLHLTAGAPPVFRVDGRLMPTNYEVLSPEATEQLSYSVLNDEQKKRFEMENELDLSFGIQNLSRFRANVFLQRGCVAMAVRTIPFDIRSFQDLGLPPVVSDLSQRSKGLILVTGPTGCGKSTTLAAVIDYINSVRQGHVVTVEDPIEYVFRHKKCIINQRQVGSDTKSFSNALKYALREDPDVVMIGEMRDMESYQAALTISETGHLTLATLHTNSAAESINRIIDVFPADQQSQVRAQLAFVIEGVLTQHLIPRIRGGRALALEIMVATPAIRALIRDDKVHQIYGMVQAGQKYGMQTMNQSLYQLYNMRQISLENGLNYSPNPDELEKMIETGSPTVVLGSTKKG</sequence>
<dbReference type="InterPro" id="IPR003593">
    <property type="entry name" value="AAA+_ATPase"/>
</dbReference>
<proteinExistence type="inferred from homology"/>
<dbReference type="AlphaFoldDB" id="A0A0S7WVN4"/>
<dbReference type="PANTHER" id="PTHR30486">
    <property type="entry name" value="TWITCHING MOTILITY PROTEIN PILT"/>
    <property type="match status" value="1"/>
</dbReference>
<evidence type="ECO:0000313" key="4">
    <source>
        <dbReference type="Proteomes" id="UP000052008"/>
    </source>
</evidence>
<dbReference type="NCBIfam" id="TIGR01420">
    <property type="entry name" value="pilT_fam"/>
    <property type="match status" value="1"/>
</dbReference>
<dbReference type="PANTHER" id="PTHR30486:SF16">
    <property type="entry name" value="TWITCHING MOTILITY PROTEIN PILT"/>
    <property type="match status" value="1"/>
</dbReference>
<dbReference type="InterPro" id="IPR027417">
    <property type="entry name" value="P-loop_NTPase"/>
</dbReference>
<feature type="domain" description="Bacterial type II secretion system protein E" evidence="2">
    <location>
        <begin position="184"/>
        <end position="198"/>
    </location>
</feature>
<dbReference type="EMBL" id="LIZS01000009">
    <property type="protein sequence ID" value="KPJ53977.1"/>
    <property type="molecule type" value="Genomic_DNA"/>
</dbReference>
<protein>
    <recommendedName>
        <fullName evidence="2">Bacterial type II secretion system protein E domain-containing protein</fullName>
    </recommendedName>
</protein>
<dbReference type="STRING" id="1703770.AMJ39_02480"/>
<dbReference type="PROSITE" id="PS00662">
    <property type="entry name" value="T2SP_E"/>
    <property type="match status" value="1"/>
</dbReference>
<evidence type="ECO:0000259" key="2">
    <source>
        <dbReference type="PROSITE" id="PS00662"/>
    </source>
</evidence>
<dbReference type="CDD" id="cd01131">
    <property type="entry name" value="PilT"/>
    <property type="match status" value="1"/>
</dbReference>